<accession>A0AB39AJJ7</accession>
<protein>
    <submittedName>
        <fullName evidence="1">Uncharacterized protein</fullName>
    </submittedName>
</protein>
<evidence type="ECO:0000313" key="1">
    <source>
        <dbReference type="EMBL" id="XDG30950.1"/>
    </source>
</evidence>
<name>A0AB39AJJ7_9CAUD</name>
<sequence length="87" mass="9993">MKIEISVERYDSGADLRVTGSNLSTGCKAVYLVNGKKKTNKIYMTNTGNSLYFYIKSNGKNVMLQTEDIIYKLHTFNLTNNLWFIEK</sequence>
<proteinExistence type="predicted"/>
<reference evidence="1" key="1">
    <citation type="submission" date="2024-06" db="EMBL/GenBank/DDBJ databases">
        <authorList>
            <person name="Yang R."/>
        </authorList>
    </citation>
    <scope>NUCLEOTIDE SEQUENCE</scope>
</reference>
<dbReference type="EMBL" id="PP934186">
    <property type="protein sequence ID" value="XDG30950.1"/>
    <property type="molecule type" value="Genomic_DNA"/>
</dbReference>
<organism evidence="1">
    <name type="scientific">Vibrio phage P018-4</name>
    <dbReference type="NCBI Taxonomy" id="3229728"/>
    <lineage>
        <taxon>Viruses</taxon>
        <taxon>Duplodnaviria</taxon>
        <taxon>Heunggongvirae</taxon>
        <taxon>Uroviricota</taxon>
        <taxon>Caudoviricetes</taxon>
    </lineage>
</organism>